<dbReference type="Gene3D" id="1.10.10.60">
    <property type="entry name" value="Homeodomain-like"/>
    <property type="match status" value="2"/>
</dbReference>
<gene>
    <name evidence="5" type="ORF">Hs30E_00710</name>
</gene>
<evidence type="ECO:0000259" key="4">
    <source>
        <dbReference type="PROSITE" id="PS01124"/>
    </source>
</evidence>
<dbReference type="Gene3D" id="2.60.120.10">
    <property type="entry name" value="Jelly Rolls"/>
    <property type="match status" value="1"/>
</dbReference>
<dbReference type="AlphaFoldDB" id="A0A6A0B842"/>
<dbReference type="InterPro" id="IPR020449">
    <property type="entry name" value="Tscrpt_reg_AraC-type_HTH"/>
</dbReference>
<dbReference type="Pfam" id="PF12833">
    <property type="entry name" value="HTH_18"/>
    <property type="match status" value="1"/>
</dbReference>
<dbReference type="EMBL" id="BLLI01000001">
    <property type="protein sequence ID" value="GFH41520.1"/>
    <property type="molecule type" value="Genomic_DNA"/>
</dbReference>
<dbReference type="InterPro" id="IPR018060">
    <property type="entry name" value="HTH_AraC"/>
</dbReference>
<reference evidence="5 6" key="1">
    <citation type="submission" date="2020-02" db="EMBL/GenBank/DDBJ databases">
        <title>Draft genome sequence of Lactococcus sp. Hs30E4-3.</title>
        <authorList>
            <person name="Noda S."/>
            <person name="Yuki M."/>
            <person name="Ohkuma M."/>
        </authorList>
    </citation>
    <scope>NUCLEOTIDE SEQUENCE [LARGE SCALE GENOMIC DNA]</scope>
    <source>
        <strain evidence="5 6">Hs30E4-3</strain>
    </source>
</reference>
<dbReference type="SUPFAM" id="SSF46689">
    <property type="entry name" value="Homeodomain-like"/>
    <property type="match status" value="2"/>
</dbReference>
<dbReference type="PRINTS" id="PR00032">
    <property type="entry name" value="HTHARAC"/>
</dbReference>
<organism evidence="5 6">
    <name type="scientific">Pseudolactococcus hodotermopsidis</name>
    <dbReference type="NCBI Taxonomy" id="2709157"/>
    <lineage>
        <taxon>Bacteria</taxon>
        <taxon>Bacillati</taxon>
        <taxon>Bacillota</taxon>
        <taxon>Bacilli</taxon>
        <taxon>Lactobacillales</taxon>
        <taxon>Streptococcaceae</taxon>
        <taxon>Pseudolactococcus</taxon>
    </lineage>
</organism>
<keyword evidence="1" id="KW-0805">Transcription regulation</keyword>
<evidence type="ECO:0000256" key="2">
    <source>
        <dbReference type="ARBA" id="ARBA00023125"/>
    </source>
</evidence>
<dbReference type="InterPro" id="IPR009057">
    <property type="entry name" value="Homeodomain-like_sf"/>
</dbReference>
<feature type="domain" description="HTH araC/xylS-type" evidence="4">
    <location>
        <begin position="170"/>
        <end position="268"/>
    </location>
</feature>
<dbReference type="GO" id="GO:0003700">
    <property type="term" value="F:DNA-binding transcription factor activity"/>
    <property type="evidence" value="ECO:0007669"/>
    <property type="project" value="InterPro"/>
</dbReference>
<dbReference type="InterPro" id="IPR003313">
    <property type="entry name" value="AraC-bd"/>
</dbReference>
<dbReference type="InterPro" id="IPR037923">
    <property type="entry name" value="HTH-like"/>
</dbReference>
<keyword evidence="3" id="KW-0804">Transcription</keyword>
<dbReference type="Proteomes" id="UP000480303">
    <property type="component" value="Unassembled WGS sequence"/>
</dbReference>
<dbReference type="SUPFAM" id="SSF51215">
    <property type="entry name" value="Regulatory protein AraC"/>
    <property type="match status" value="1"/>
</dbReference>
<sequence>MVEHCTREHPFAMTYNHSHKESEIYLLLEGSGELFLNSAVYPLNAGSLVLIDKDQVHKTNMMKCNHHERILIEFDTSYFESAISGASGISLQKFFNGFFGVIQLDDEMFPLIKQLLLAINKEVATKSFKHHSMLVLLMTQFVILTMRYVEQNPCAYTCPSKKEATHRITTEAIAYIKQNLQNELSLDSISHEVFVNKSYLCRIFKATTGLSVHDYINNERIKIAKSLLATSDDSIETISGKCGYSNKSYFERVFKKHMEISPYKYRKHLKLSQDTARRINHNDNFYKM</sequence>
<keyword evidence="6" id="KW-1185">Reference proteome</keyword>
<evidence type="ECO:0000313" key="5">
    <source>
        <dbReference type="EMBL" id="GFH41520.1"/>
    </source>
</evidence>
<dbReference type="InterPro" id="IPR014710">
    <property type="entry name" value="RmlC-like_jellyroll"/>
</dbReference>
<dbReference type="PROSITE" id="PS01124">
    <property type="entry name" value="HTH_ARAC_FAMILY_2"/>
    <property type="match status" value="1"/>
</dbReference>
<comment type="caution">
    <text evidence="5">The sequence shown here is derived from an EMBL/GenBank/DDBJ whole genome shotgun (WGS) entry which is preliminary data.</text>
</comment>
<dbReference type="SMART" id="SM00342">
    <property type="entry name" value="HTH_ARAC"/>
    <property type="match status" value="1"/>
</dbReference>
<proteinExistence type="predicted"/>
<dbReference type="GO" id="GO:0043565">
    <property type="term" value="F:sequence-specific DNA binding"/>
    <property type="evidence" value="ECO:0007669"/>
    <property type="project" value="InterPro"/>
</dbReference>
<name>A0A6A0B842_9LACT</name>
<keyword evidence="2" id="KW-0238">DNA-binding</keyword>
<evidence type="ECO:0000256" key="3">
    <source>
        <dbReference type="ARBA" id="ARBA00023163"/>
    </source>
</evidence>
<evidence type="ECO:0000313" key="6">
    <source>
        <dbReference type="Proteomes" id="UP000480303"/>
    </source>
</evidence>
<protein>
    <submittedName>
        <fullName evidence="5">AraC family transcriptional regulator</fullName>
    </submittedName>
</protein>
<accession>A0A6A0B842</accession>
<dbReference type="Pfam" id="PF02311">
    <property type="entry name" value="AraC_binding"/>
    <property type="match status" value="1"/>
</dbReference>
<evidence type="ECO:0000256" key="1">
    <source>
        <dbReference type="ARBA" id="ARBA00023015"/>
    </source>
</evidence>
<dbReference type="PANTHER" id="PTHR43280:SF2">
    <property type="entry name" value="HTH-TYPE TRANSCRIPTIONAL REGULATOR EXSA"/>
    <property type="match status" value="1"/>
</dbReference>
<dbReference type="PANTHER" id="PTHR43280">
    <property type="entry name" value="ARAC-FAMILY TRANSCRIPTIONAL REGULATOR"/>
    <property type="match status" value="1"/>
</dbReference>